<gene>
    <name evidence="3" type="ORF">SAMN05216210_3256</name>
</gene>
<evidence type="ECO:0000256" key="1">
    <source>
        <dbReference type="SAM" id="SignalP"/>
    </source>
</evidence>
<dbReference type="Gene3D" id="3.60.21.10">
    <property type="match status" value="1"/>
</dbReference>
<dbReference type="RefSeq" id="WP_197675029.1">
    <property type="nucleotide sequence ID" value="NZ_LT629787.1"/>
</dbReference>
<dbReference type="Proteomes" id="UP000243924">
    <property type="component" value="Chromosome I"/>
</dbReference>
<reference evidence="4" key="1">
    <citation type="submission" date="2016-10" db="EMBL/GenBank/DDBJ databases">
        <authorList>
            <person name="Varghese N."/>
            <person name="Submissions S."/>
        </authorList>
    </citation>
    <scope>NUCLEOTIDE SEQUENCE [LARGE SCALE GENOMIC DNA]</scope>
    <source>
        <strain evidence="4">CECT 8338</strain>
    </source>
</reference>
<accession>A0A1H2HRG7</accession>
<dbReference type="InterPro" id="IPR029052">
    <property type="entry name" value="Metallo-depent_PP-like"/>
</dbReference>
<keyword evidence="1" id="KW-0732">Signal</keyword>
<dbReference type="SUPFAM" id="SSF56300">
    <property type="entry name" value="Metallo-dependent phosphatases"/>
    <property type="match status" value="1"/>
</dbReference>
<evidence type="ECO:0000313" key="4">
    <source>
        <dbReference type="Proteomes" id="UP000243924"/>
    </source>
</evidence>
<feature type="signal peptide" evidence="1">
    <location>
        <begin position="1"/>
        <end position="22"/>
    </location>
</feature>
<evidence type="ECO:0000259" key="2">
    <source>
        <dbReference type="Pfam" id="PF00149"/>
    </source>
</evidence>
<proteinExistence type="predicted"/>
<dbReference type="Pfam" id="PF00149">
    <property type="entry name" value="Metallophos"/>
    <property type="match status" value="1"/>
</dbReference>
<dbReference type="EMBL" id="LT629787">
    <property type="protein sequence ID" value="SDU34502.1"/>
    <property type="molecule type" value="Genomic_DNA"/>
</dbReference>
<dbReference type="GO" id="GO:0016787">
    <property type="term" value="F:hydrolase activity"/>
    <property type="evidence" value="ECO:0007669"/>
    <property type="project" value="InterPro"/>
</dbReference>
<feature type="chain" id="PRO_5009275959" evidence="1">
    <location>
        <begin position="23"/>
        <end position="297"/>
    </location>
</feature>
<keyword evidence="4" id="KW-1185">Reference proteome</keyword>
<dbReference type="STRING" id="1434072.SAMN05216210_3256"/>
<name>A0A1H2HRG7_9GAMM</name>
<feature type="domain" description="Calcineurin-like phosphoesterase" evidence="2">
    <location>
        <begin position="34"/>
        <end position="219"/>
    </location>
</feature>
<protein>
    <submittedName>
        <fullName evidence="3">Calcineurin-like phosphoesterase</fullName>
    </submittedName>
</protein>
<sequence>MFSMKQLVVTLVLLFAGSHALGAPATQVREPILRFVALGDAEPKPEARFPGLAAAVDDVNLLAKQEQLDFAIGVGDIAHKGTLVQYQAASHELERLSLAFYPIMGNEEHGSTVARFLEFAQRWNPELAGLEVPSYVLEFEHIAVVLASPDHGRDFADEGIAWVTEQLQALAPKPVLLVVHGAQTGVYPENPDKGITHPDFARVIRQPNLAAIISGDLHMDMPRVEHSKQIGDIHYLHIPALERTKIPDESHHTPMFRTFALYADGTLDVETFIADGSLEPIAEFDYRFRIQPWATAD</sequence>
<evidence type="ECO:0000313" key="3">
    <source>
        <dbReference type="EMBL" id="SDU34502.1"/>
    </source>
</evidence>
<dbReference type="AlphaFoldDB" id="A0A1H2HRG7"/>
<dbReference type="InterPro" id="IPR004843">
    <property type="entry name" value="Calcineurin-like_PHP"/>
</dbReference>
<organism evidence="3 4">
    <name type="scientific">Halopseudomonas salegens</name>
    <dbReference type="NCBI Taxonomy" id="1434072"/>
    <lineage>
        <taxon>Bacteria</taxon>
        <taxon>Pseudomonadati</taxon>
        <taxon>Pseudomonadota</taxon>
        <taxon>Gammaproteobacteria</taxon>
        <taxon>Pseudomonadales</taxon>
        <taxon>Pseudomonadaceae</taxon>
        <taxon>Halopseudomonas</taxon>
    </lineage>
</organism>